<dbReference type="GO" id="GO:0016740">
    <property type="term" value="F:transferase activity"/>
    <property type="evidence" value="ECO:0007669"/>
    <property type="project" value="UniProtKB-KW"/>
</dbReference>
<organism evidence="1 2">
    <name type="scientific">Longispora fulva</name>
    <dbReference type="NCBI Taxonomy" id="619741"/>
    <lineage>
        <taxon>Bacteria</taxon>
        <taxon>Bacillati</taxon>
        <taxon>Actinomycetota</taxon>
        <taxon>Actinomycetes</taxon>
        <taxon>Micromonosporales</taxon>
        <taxon>Micromonosporaceae</taxon>
        <taxon>Longispora</taxon>
    </lineage>
</organism>
<accession>A0A8J7KLP6</accession>
<keyword evidence="2" id="KW-1185">Reference proteome</keyword>
<evidence type="ECO:0000313" key="1">
    <source>
        <dbReference type="EMBL" id="MBG6139609.1"/>
    </source>
</evidence>
<reference evidence="1" key="1">
    <citation type="submission" date="2020-11" db="EMBL/GenBank/DDBJ databases">
        <title>Sequencing the genomes of 1000 actinobacteria strains.</title>
        <authorList>
            <person name="Klenk H.-P."/>
        </authorList>
    </citation>
    <scope>NUCLEOTIDE SEQUENCE</scope>
    <source>
        <strain evidence="1">DSM 45356</strain>
    </source>
</reference>
<sequence length="80" mass="9245">MRLRIRLIEGAPHDRGEVIAEYVLELEAAKARFVELLDDPRRAGRRTFIEADVPGWTSNPTAEAIRQHIRHTHRPSITYT</sequence>
<gene>
    <name evidence="1" type="ORF">IW245_005803</name>
</gene>
<proteinExistence type="predicted"/>
<protein>
    <submittedName>
        <fullName evidence="1">S-adenosylmethionine:diacylglycerol 3-amino-3-carboxypropyl transferase</fullName>
    </submittedName>
</protein>
<name>A0A8J7KLP6_9ACTN</name>
<keyword evidence="1" id="KW-0808">Transferase</keyword>
<dbReference type="EMBL" id="JADOUF010000001">
    <property type="protein sequence ID" value="MBG6139609.1"/>
    <property type="molecule type" value="Genomic_DNA"/>
</dbReference>
<comment type="caution">
    <text evidence="1">The sequence shown here is derived from an EMBL/GenBank/DDBJ whole genome shotgun (WGS) entry which is preliminary data.</text>
</comment>
<dbReference type="Proteomes" id="UP000622552">
    <property type="component" value="Unassembled WGS sequence"/>
</dbReference>
<evidence type="ECO:0000313" key="2">
    <source>
        <dbReference type="Proteomes" id="UP000622552"/>
    </source>
</evidence>
<dbReference type="AlphaFoldDB" id="A0A8J7KLP6"/>
<dbReference type="RefSeq" id="WP_197006248.1">
    <property type="nucleotide sequence ID" value="NZ_BONS01000008.1"/>
</dbReference>